<name>A0AA38WD11_9ASTR</name>
<accession>A0AA38WD11</accession>
<keyword evidence="2" id="KW-1185">Reference proteome</keyword>
<reference evidence="1" key="1">
    <citation type="submission" date="2023-03" db="EMBL/GenBank/DDBJ databases">
        <title>Chromosome-scale reference genome and RAD-based genetic map of yellow starthistle (Centaurea solstitialis) reveal putative structural variation and QTLs associated with invader traits.</title>
        <authorList>
            <person name="Reatini B."/>
            <person name="Cang F.A."/>
            <person name="Jiang Q."/>
            <person name="Mckibben M.T.W."/>
            <person name="Barker M.S."/>
            <person name="Rieseberg L.H."/>
            <person name="Dlugosch K.M."/>
        </authorList>
    </citation>
    <scope>NUCLEOTIDE SEQUENCE</scope>
    <source>
        <strain evidence="1">CAN-66</strain>
        <tissue evidence="1">Leaf</tissue>
    </source>
</reference>
<proteinExistence type="predicted"/>
<evidence type="ECO:0000313" key="1">
    <source>
        <dbReference type="EMBL" id="KAJ9547625.1"/>
    </source>
</evidence>
<sequence length="81" mass="9088">MYQTYQNYRLMVTTRRSNGRPTGDEEPDVPDLRGIIAAEVGKVLHELLPGLFEQMKLELTQVVTQQVEVATGGQRNEAGRS</sequence>
<evidence type="ECO:0000313" key="2">
    <source>
        <dbReference type="Proteomes" id="UP001172457"/>
    </source>
</evidence>
<comment type="caution">
    <text evidence="1">The sequence shown here is derived from an EMBL/GenBank/DDBJ whole genome shotgun (WGS) entry which is preliminary data.</text>
</comment>
<dbReference type="EMBL" id="JARYMX010000005">
    <property type="protein sequence ID" value="KAJ9547625.1"/>
    <property type="molecule type" value="Genomic_DNA"/>
</dbReference>
<dbReference type="Proteomes" id="UP001172457">
    <property type="component" value="Chromosome 5"/>
</dbReference>
<protein>
    <submittedName>
        <fullName evidence="1">Uncharacterized protein</fullName>
    </submittedName>
</protein>
<gene>
    <name evidence="1" type="ORF">OSB04_020168</name>
</gene>
<dbReference type="AlphaFoldDB" id="A0AA38WD11"/>
<organism evidence="1 2">
    <name type="scientific">Centaurea solstitialis</name>
    <name type="common">yellow star-thistle</name>
    <dbReference type="NCBI Taxonomy" id="347529"/>
    <lineage>
        <taxon>Eukaryota</taxon>
        <taxon>Viridiplantae</taxon>
        <taxon>Streptophyta</taxon>
        <taxon>Embryophyta</taxon>
        <taxon>Tracheophyta</taxon>
        <taxon>Spermatophyta</taxon>
        <taxon>Magnoliopsida</taxon>
        <taxon>eudicotyledons</taxon>
        <taxon>Gunneridae</taxon>
        <taxon>Pentapetalae</taxon>
        <taxon>asterids</taxon>
        <taxon>campanulids</taxon>
        <taxon>Asterales</taxon>
        <taxon>Asteraceae</taxon>
        <taxon>Carduoideae</taxon>
        <taxon>Cardueae</taxon>
        <taxon>Centaureinae</taxon>
        <taxon>Centaurea</taxon>
    </lineage>
</organism>